<reference evidence="3 4" key="1">
    <citation type="submission" date="2018-09" db="EMBL/GenBank/DDBJ databases">
        <title>Complete genome sequence of the hydrocarbonoclastic bacterium Alcaligenes aquatilis QD168, isolated from a crude-oil polluted marine sediment of Central Chile.</title>
        <authorList>
            <person name="Duran R.E."/>
            <person name="Barra B."/>
            <person name="Salva-Serra F."/>
            <person name="Mendez V."/>
            <person name="Moore E.R.B."/>
            <person name="Seeger M."/>
        </authorList>
    </citation>
    <scope>NUCLEOTIDE SEQUENCE [LARGE SCALE GENOMIC DNA]</scope>
    <source>
        <strain evidence="3 4">QD168</strain>
    </source>
</reference>
<evidence type="ECO:0000313" key="3">
    <source>
        <dbReference type="EMBL" id="AYN22215.1"/>
    </source>
</evidence>
<keyword evidence="1 3" id="KW-0808">Transferase</keyword>
<dbReference type="GO" id="GO:0009103">
    <property type="term" value="P:lipopolysaccharide biosynthetic process"/>
    <property type="evidence" value="ECO:0007669"/>
    <property type="project" value="TreeGrafter"/>
</dbReference>
<organism evidence="3 4">
    <name type="scientific">Alcaligenes aquatilis</name>
    <dbReference type="NCBI Taxonomy" id="323284"/>
    <lineage>
        <taxon>Bacteria</taxon>
        <taxon>Pseudomonadati</taxon>
        <taxon>Pseudomonadota</taxon>
        <taxon>Betaproteobacteria</taxon>
        <taxon>Burkholderiales</taxon>
        <taxon>Alcaligenaceae</taxon>
        <taxon>Alcaligenes</taxon>
    </lineage>
</organism>
<name>A0A3G2HYT0_9BURK</name>
<dbReference type="AlphaFoldDB" id="A0A3G2HYT0"/>
<proteinExistence type="predicted"/>
<dbReference type="InterPro" id="IPR001296">
    <property type="entry name" value="Glyco_trans_1"/>
</dbReference>
<dbReference type="GO" id="GO:0016757">
    <property type="term" value="F:glycosyltransferase activity"/>
    <property type="evidence" value="ECO:0007669"/>
    <property type="project" value="InterPro"/>
</dbReference>
<dbReference type="Gene3D" id="3.40.50.2000">
    <property type="entry name" value="Glycogen Phosphorylase B"/>
    <property type="match status" value="2"/>
</dbReference>
<dbReference type="KEGG" id="aaqu:D3M96_17695"/>
<feature type="domain" description="Glycosyl transferase family 1" evidence="2">
    <location>
        <begin position="212"/>
        <end position="369"/>
    </location>
</feature>
<dbReference type="SUPFAM" id="SSF53756">
    <property type="entry name" value="UDP-Glycosyltransferase/glycogen phosphorylase"/>
    <property type="match status" value="1"/>
</dbReference>
<dbReference type="PANTHER" id="PTHR46401">
    <property type="entry name" value="GLYCOSYLTRANSFERASE WBBK-RELATED"/>
    <property type="match status" value="1"/>
</dbReference>
<dbReference type="Proteomes" id="UP000268070">
    <property type="component" value="Chromosome"/>
</dbReference>
<dbReference type="Pfam" id="PF00534">
    <property type="entry name" value="Glycos_transf_1"/>
    <property type="match status" value="1"/>
</dbReference>
<accession>A0A3G2HYT0</accession>
<evidence type="ECO:0000313" key="4">
    <source>
        <dbReference type="Proteomes" id="UP000268070"/>
    </source>
</evidence>
<gene>
    <name evidence="3" type="ORF">D3M96_17695</name>
</gene>
<dbReference type="PANTHER" id="PTHR46401:SF2">
    <property type="entry name" value="GLYCOSYLTRANSFERASE WBBK-RELATED"/>
    <property type="match status" value="1"/>
</dbReference>
<dbReference type="OrthoDB" id="9815351at2"/>
<dbReference type="EMBL" id="CP032153">
    <property type="protein sequence ID" value="AYN22215.1"/>
    <property type="molecule type" value="Genomic_DNA"/>
</dbReference>
<sequence length="400" mass="46037">MKTTQPKNLTLLGFSTSKDDFNYYTENDTFPQIAAYKYETRLAEGLIENGIHITRISSPAISTFPKNKNILIFSRNPEKNIKFINFINIPTIKLVTKFLSATYALISSKKTDAVIIAATHSPYLVASYLNKKIHKIPYYVTILDLPQHMNFQKKGKIFNFLKKIDSKIINFTLKNSNGIIATTKYIVEENETIKNKPYIVIEGIADQEQIKEKEYFKITKKEKSILYTGSTNKIHGLDLLLTSIESSNLFDLDLWICGKGDFDEQIKKSSLKRKNIKHLGYLNSEKINFLQEEADILIITRNPNLEYTKYSFPSKLYEYLSSGTPVLTTRLPGIPEDLYPYLNFIDEFKEEKITESIKKILGTESETAKAKARKGKMYILSQKNAKMQAKRTIDFIYETL</sequence>
<evidence type="ECO:0000256" key="1">
    <source>
        <dbReference type="ARBA" id="ARBA00022679"/>
    </source>
</evidence>
<evidence type="ECO:0000259" key="2">
    <source>
        <dbReference type="Pfam" id="PF00534"/>
    </source>
</evidence>
<dbReference type="RefSeq" id="WP_121739731.1">
    <property type="nucleotide sequence ID" value="NZ_CP032153.1"/>
</dbReference>
<protein>
    <submittedName>
        <fullName evidence="3">Glycosyltransferase</fullName>
    </submittedName>
</protein>